<sequence length="162" mass="17920">MADLEKITDLIETAEDMAPAGFAIAFHIRMTSSEFQFQTYPKAWMDLYNSKGFIMSDPTVGWAFANTGSIRWSALSDQDALKIYEQSADFGIKYGTAIGVEAGGSRSIAGFARPDREYTDAEMQTLTDHVQDLHSLTASETGMTPEVRAELHKLSVRMTHPS</sequence>
<organism evidence="5 6">
    <name type="scientific">Pseudooctadecabacter jejudonensis</name>
    <dbReference type="NCBI Taxonomy" id="1391910"/>
    <lineage>
        <taxon>Bacteria</taxon>
        <taxon>Pseudomonadati</taxon>
        <taxon>Pseudomonadota</taxon>
        <taxon>Alphaproteobacteria</taxon>
        <taxon>Rhodobacterales</taxon>
        <taxon>Paracoccaceae</taxon>
        <taxon>Pseudooctadecabacter</taxon>
    </lineage>
</organism>
<keyword evidence="3" id="KW-0804">Transcription</keyword>
<dbReference type="SUPFAM" id="SSF75516">
    <property type="entry name" value="Pheromone-binding domain of LuxR-like quorum-sensing transcription factors"/>
    <property type="match status" value="1"/>
</dbReference>
<dbReference type="AlphaFoldDB" id="A0A1Y5TAG6"/>
<dbReference type="Gene3D" id="3.30.450.80">
    <property type="entry name" value="Transcription factor LuxR-like, autoinducer-binding domain"/>
    <property type="match status" value="1"/>
</dbReference>
<keyword evidence="2 5" id="KW-0238">DNA-binding</keyword>
<evidence type="ECO:0000256" key="1">
    <source>
        <dbReference type="ARBA" id="ARBA00023015"/>
    </source>
</evidence>
<keyword evidence="6" id="KW-1185">Reference proteome</keyword>
<evidence type="ECO:0000313" key="5">
    <source>
        <dbReference type="EMBL" id="SLN59256.1"/>
    </source>
</evidence>
<name>A0A1Y5TAG6_9RHOB</name>
<feature type="domain" description="Transcription factor LuxR-like autoinducer-binding" evidence="4">
    <location>
        <begin position="33"/>
        <end position="136"/>
    </location>
</feature>
<gene>
    <name evidence="5" type="ORF">PSJ8397_03145</name>
</gene>
<evidence type="ECO:0000256" key="3">
    <source>
        <dbReference type="ARBA" id="ARBA00023163"/>
    </source>
</evidence>
<evidence type="ECO:0000256" key="2">
    <source>
        <dbReference type="ARBA" id="ARBA00023125"/>
    </source>
</evidence>
<dbReference type="RefSeq" id="WP_085865530.1">
    <property type="nucleotide sequence ID" value="NZ_FWFT01000006.1"/>
</dbReference>
<proteinExistence type="predicted"/>
<protein>
    <submittedName>
        <fullName evidence="5">DNA-binding transcriptional activator SdiA</fullName>
    </submittedName>
</protein>
<accession>A0A1Y5TAG6</accession>
<evidence type="ECO:0000259" key="4">
    <source>
        <dbReference type="Pfam" id="PF03472"/>
    </source>
</evidence>
<dbReference type="Pfam" id="PF03472">
    <property type="entry name" value="Autoind_bind"/>
    <property type="match status" value="1"/>
</dbReference>
<dbReference type="EMBL" id="FWFT01000006">
    <property type="protein sequence ID" value="SLN59256.1"/>
    <property type="molecule type" value="Genomic_DNA"/>
</dbReference>
<dbReference type="InterPro" id="IPR036693">
    <property type="entry name" value="TF_LuxR_autoind-bd_dom_sf"/>
</dbReference>
<dbReference type="GO" id="GO:0003677">
    <property type="term" value="F:DNA binding"/>
    <property type="evidence" value="ECO:0007669"/>
    <property type="project" value="UniProtKB-KW"/>
</dbReference>
<dbReference type="InterPro" id="IPR005143">
    <property type="entry name" value="TF_LuxR_autoind-bd_dom"/>
</dbReference>
<reference evidence="5 6" key="1">
    <citation type="submission" date="2017-03" db="EMBL/GenBank/DDBJ databases">
        <authorList>
            <person name="Afonso C.L."/>
            <person name="Miller P.J."/>
            <person name="Scott M.A."/>
            <person name="Spackman E."/>
            <person name="Goraichik I."/>
            <person name="Dimitrov K.M."/>
            <person name="Suarez D.L."/>
            <person name="Swayne D.E."/>
        </authorList>
    </citation>
    <scope>NUCLEOTIDE SEQUENCE [LARGE SCALE GENOMIC DNA]</scope>
    <source>
        <strain evidence="5 6">CECT 8397</strain>
    </source>
</reference>
<dbReference type="Proteomes" id="UP000193623">
    <property type="component" value="Unassembled WGS sequence"/>
</dbReference>
<dbReference type="OrthoDB" id="7826109at2"/>
<evidence type="ECO:0000313" key="6">
    <source>
        <dbReference type="Proteomes" id="UP000193623"/>
    </source>
</evidence>
<keyword evidence="1" id="KW-0805">Transcription regulation</keyword>